<name>A0A419V8V5_9BACL</name>
<keyword evidence="8" id="KW-1185">Reference proteome</keyword>
<keyword evidence="4 5" id="KW-0472">Membrane</keyword>
<sequence>MFDRFRGKKEKDLNKEDYQKGYKKFEGQAEEYYEDKNKSKGLLKKAKGKAEDKKEERNLSDVWEDLQLMLQMFRSWIKGDYTELDKKSIIMVIAGILYFVSPIDLIPDFIPVIGFFDDAAVIGFIVNRLTDEVDHFRLWKQKQGK</sequence>
<evidence type="ECO:0000313" key="7">
    <source>
        <dbReference type="EMBL" id="RKD76440.1"/>
    </source>
</evidence>
<reference evidence="7 8" key="1">
    <citation type="submission" date="2018-09" db="EMBL/GenBank/DDBJ databases">
        <title>Genomic Encyclopedia of Archaeal and Bacterial Type Strains, Phase II (KMG-II): from individual species to whole genera.</title>
        <authorList>
            <person name="Goeker M."/>
        </authorList>
    </citation>
    <scope>NUCLEOTIDE SEQUENCE [LARGE SCALE GENOMIC DNA]</scope>
    <source>
        <strain evidence="7 8">DSM 17008</strain>
    </source>
</reference>
<dbReference type="AlphaFoldDB" id="A0A419V8V5"/>
<gene>
    <name evidence="7" type="ORF">ATL39_0657</name>
</gene>
<dbReference type="Pfam" id="PF06803">
    <property type="entry name" value="DUF1232"/>
    <property type="match status" value="1"/>
</dbReference>
<evidence type="ECO:0000256" key="1">
    <source>
        <dbReference type="ARBA" id="ARBA00004127"/>
    </source>
</evidence>
<dbReference type="OrthoDB" id="9793277at2"/>
<evidence type="ECO:0000256" key="4">
    <source>
        <dbReference type="ARBA" id="ARBA00023136"/>
    </source>
</evidence>
<feature type="transmembrane region" description="Helical" evidence="5">
    <location>
        <begin position="88"/>
        <end position="106"/>
    </location>
</feature>
<accession>A0A419V8V5</accession>
<keyword evidence="2 5" id="KW-0812">Transmembrane</keyword>
<organism evidence="7 8">
    <name type="scientific">Sinobaca qinghaiensis</name>
    <dbReference type="NCBI Taxonomy" id="342944"/>
    <lineage>
        <taxon>Bacteria</taxon>
        <taxon>Bacillati</taxon>
        <taxon>Bacillota</taxon>
        <taxon>Bacilli</taxon>
        <taxon>Bacillales</taxon>
        <taxon>Sporolactobacillaceae</taxon>
        <taxon>Sinobaca</taxon>
    </lineage>
</organism>
<evidence type="ECO:0000259" key="6">
    <source>
        <dbReference type="Pfam" id="PF06803"/>
    </source>
</evidence>
<feature type="domain" description="DUF1232" evidence="6">
    <location>
        <begin position="89"/>
        <end position="124"/>
    </location>
</feature>
<proteinExistence type="predicted"/>
<evidence type="ECO:0000313" key="8">
    <source>
        <dbReference type="Proteomes" id="UP000285120"/>
    </source>
</evidence>
<comment type="subcellular location">
    <subcellularLocation>
        <location evidence="1">Endomembrane system</location>
        <topology evidence="1">Multi-pass membrane protein</topology>
    </subcellularLocation>
</comment>
<comment type="caution">
    <text evidence="7">The sequence shown here is derived from an EMBL/GenBank/DDBJ whole genome shotgun (WGS) entry which is preliminary data.</text>
</comment>
<evidence type="ECO:0000256" key="2">
    <source>
        <dbReference type="ARBA" id="ARBA00022692"/>
    </source>
</evidence>
<keyword evidence="3 5" id="KW-1133">Transmembrane helix</keyword>
<evidence type="ECO:0000256" key="5">
    <source>
        <dbReference type="SAM" id="Phobius"/>
    </source>
</evidence>
<dbReference type="GO" id="GO:0012505">
    <property type="term" value="C:endomembrane system"/>
    <property type="evidence" value="ECO:0007669"/>
    <property type="project" value="UniProtKB-SubCell"/>
</dbReference>
<protein>
    <submittedName>
        <fullName evidence="7">Uncharacterized protein DUF1232</fullName>
    </submittedName>
</protein>
<dbReference type="EMBL" id="RAPK01000006">
    <property type="protein sequence ID" value="RKD76440.1"/>
    <property type="molecule type" value="Genomic_DNA"/>
</dbReference>
<evidence type="ECO:0000256" key="3">
    <source>
        <dbReference type="ARBA" id="ARBA00022989"/>
    </source>
</evidence>
<dbReference type="InterPro" id="IPR010652">
    <property type="entry name" value="DUF1232"/>
</dbReference>
<dbReference type="Proteomes" id="UP000285120">
    <property type="component" value="Unassembled WGS sequence"/>
</dbReference>